<feature type="domain" description="Peptidase S1" evidence="5">
    <location>
        <begin position="904"/>
        <end position="1148"/>
    </location>
</feature>
<evidence type="ECO:0000313" key="6">
    <source>
        <dbReference type="EMBL" id="KAB7499369.1"/>
    </source>
</evidence>
<sequence>MVNIFGLHFLSLFDEDSLHFQGGGLGGGYFGIMKTLLCLILITGSSIAFPQYGGNVHTDVEVIPQVEEISQKEEAIPDLPEPPVHDVHSERLEHSKDPKDPKTPKLSDFLEDPEDPQQSAFNKEQQEKLEKYWWKVSGVFGGADKDSTSDTEHGVGVGGPFTPQQSKFCEVGFDCVPFEICVNGFIALHGQTILQQRIRPTNYETNQCGQEGNICCRIPEEVLAEHQESIGTIGVVDSKTETRHPQIDPQSPVDSVSTVIEHGESYDPSSPLETSKVSEEGKIDAVVPDKLVETVDPYEPVAPVDPNEPVAPVDPYKPVEPVIVDTDIKKNEEGNFDISINVEINPENIKPADTKSESHADGEHVHTETGVGESPISPDHTSPVIKNENHEVEGHGPSVPSEVVDPLIDSAVDAEQGHSSPLVDQVKVGNIGDINVCGLSSLKCVPYFQCVDGVINVDGTGLIDVRIKPQSVCEHPDFPNVPGVCCRIPEIPIPQCPDHQECLSANKCPSEGDFTTYGEGQLDLRTGHKKCYFPAGDPGICCNRPLIPIETCPEESVCVSKLECLGQALNDENKFIDYVNTGRWTHCSKHNDGICCLQPERIILDVCPGDSQCVEEKFCSGQALDGNKKFVDFVSGGTWSYCSVGNVNGICCGPQKPQVPEGCPGKEQCVLASQCSGQAIDKSGNIVKYPSNGLWYQCSLGTSYGICCISSEPVILDKCPGKSLCLPGDQCSGQAIDESGKFLDYVSGGTWSYCSLGNANGVCCIPPAPVIRETCPEDSICIIGNQCNGQALDGNNNFINYVPSGSWSYCSLNPENGVCCKALPSKIDDVCPHESVCLRPEQCIGKALNAGNKFVEYSKGDKWTHCSEYDGGVCCQNPQTPKDPGHLQPAPICGIRNYNIDERITSNKVPNEASFGEFPWQSIIFYQNYTFVCAATLVSNKFVITAAHCVDGIKPQDIKIRFGEWIVSNVEEVLPYVDRNVYKIHIHPEFNPKNVHKDLAVMELEAPVEFQYHINSVCIPNQGYMVEPYTQCFTSGWGKDSFEGSFQSTLKKIDLPFIDHEKCQNLLRRTRLGKYFRLDRSFNCAGGEENKDACYGDGGGPLVCKDKASSQYQLIGITSWGIGCGQKDTPGVYANVPEYSNWIKNIIKVQAEDLPAHYKESFAPILEETALKHPEERHHEEGHHEEGPKEEGHHKEGHHEEGPKEEGHHKERHHEEGHHEEGPKEEGHHKEGHHEEGHEQVKQGDLKIEDIPEQVKQESPLEEEHIESIPETPVASYGK</sequence>
<dbReference type="SUPFAM" id="SSF50494">
    <property type="entry name" value="Trypsin-like serine proteases"/>
    <property type="match status" value="1"/>
</dbReference>
<evidence type="ECO:0000256" key="2">
    <source>
        <dbReference type="ARBA" id="ARBA00022525"/>
    </source>
</evidence>
<dbReference type="PROSITE" id="PS00134">
    <property type="entry name" value="TRYPSIN_HIS"/>
    <property type="match status" value="1"/>
</dbReference>
<feature type="compositionally biased region" description="Basic and acidic residues" evidence="4">
    <location>
        <begin position="83"/>
        <end position="105"/>
    </location>
</feature>
<gene>
    <name evidence="6" type="primary">Sb_1</name>
    <name evidence="6" type="ORF">Anas_13225</name>
</gene>
<feature type="region of interest" description="Disordered" evidence="4">
    <location>
        <begin position="73"/>
        <end position="123"/>
    </location>
</feature>
<evidence type="ECO:0000313" key="7">
    <source>
        <dbReference type="Proteomes" id="UP000326759"/>
    </source>
</evidence>
<dbReference type="Proteomes" id="UP000326759">
    <property type="component" value="Unassembled WGS sequence"/>
</dbReference>
<dbReference type="InterPro" id="IPR018114">
    <property type="entry name" value="TRYPSIN_HIS"/>
</dbReference>
<feature type="compositionally biased region" description="Basic and acidic residues" evidence="4">
    <location>
        <begin position="352"/>
        <end position="367"/>
    </location>
</feature>
<organism evidence="6 7">
    <name type="scientific">Armadillidium nasatum</name>
    <dbReference type="NCBI Taxonomy" id="96803"/>
    <lineage>
        <taxon>Eukaryota</taxon>
        <taxon>Metazoa</taxon>
        <taxon>Ecdysozoa</taxon>
        <taxon>Arthropoda</taxon>
        <taxon>Crustacea</taxon>
        <taxon>Multicrustacea</taxon>
        <taxon>Malacostraca</taxon>
        <taxon>Eumalacostraca</taxon>
        <taxon>Peracarida</taxon>
        <taxon>Isopoda</taxon>
        <taxon>Oniscidea</taxon>
        <taxon>Crinocheta</taxon>
        <taxon>Armadillidiidae</taxon>
        <taxon>Armadillidium</taxon>
    </lineage>
</organism>
<keyword evidence="3" id="KW-1015">Disulfide bond</keyword>
<dbReference type="InterPro" id="IPR009003">
    <property type="entry name" value="Peptidase_S1_PA"/>
</dbReference>
<accession>A0A5N5T078</accession>
<name>A0A5N5T078_9CRUS</name>
<protein>
    <submittedName>
        <fullName evidence="6">Serine proteinase stubble</fullName>
    </submittedName>
</protein>
<dbReference type="GO" id="GO:0005576">
    <property type="term" value="C:extracellular region"/>
    <property type="evidence" value="ECO:0007669"/>
    <property type="project" value="UniProtKB-SubCell"/>
</dbReference>
<dbReference type="PROSITE" id="PS50240">
    <property type="entry name" value="TRYPSIN_DOM"/>
    <property type="match status" value="1"/>
</dbReference>
<feature type="region of interest" description="Disordered" evidence="4">
    <location>
        <begin position="1174"/>
        <end position="1279"/>
    </location>
</feature>
<dbReference type="InterPro" id="IPR001254">
    <property type="entry name" value="Trypsin_dom"/>
</dbReference>
<proteinExistence type="predicted"/>
<dbReference type="OrthoDB" id="6261922at2759"/>
<keyword evidence="7" id="KW-1185">Reference proteome</keyword>
<dbReference type="Pfam" id="PF00089">
    <property type="entry name" value="Trypsin"/>
    <property type="match status" value="1"/>
</dbReference>
<evidence type="ECO:0000256" key="3">
    <source>
        <dbReference type="ARBA" id="ARBA00023157"/>
    </source>
</evidence>
<dbReference type="SMART" id="SM00020">
    <property type="entry name" value="Tryp_SPc"/>
    <property type="match status" value="1"/>
</dbReference>
<feature type="region of interest" description="Disordered" evidence="4">
    <location>
        <begin position="352"/>
        <end position="399"/>
    </location>
</feature>
<keyword evidence="2" id="KW-0964">Secreted</keyword>
<dbReference type="EMBL" id="SEYY01018422">
    <property type="protein sequence ID" value="KAB7499369.1"/>
    <property type="molecule type" value="Genomic_DNA"/>
</dbReference>
<dbReference type="PANTHER" id="PTHR24258:SF129">
    <property type="entry name" value="LP15124P-RELATED"/>
    <property type="match status" value="1"/>
</dbReference>
<evidence type="ECO:0000259" key="5">
    <source>
        <dbReference type="PROSITE" id="PS50240"/>
    </source>
</evidence>
<comment type="subcellular location">
    <subcellularLocation>
        <location evidence="1">Secreted</location>
    </subcellularLocation>
</comment>
<feature type="compositionally biased region" description="Basic and acidic residues" evidence="4">
    <location>
        <begin position="1174"/>
        <end position="1256"/>
    </location>
</feature>
<dbReference type="PRINTS" id="PR00722">
    <property type="entry name" value="CHYMOTRYPSIN"/>
</dbReference>
<dbReference type="GO" id="GO:0004252">
    <property type="term" value="F:serine-type endopeptidase activity"/>
    <property type="evidence" value="ECO:0007669"/>
    <property type="project" value="InterPro"/>
</dbReference>
<dbReference type="FunFam" id="2.40.10.10:FF:000038">
    <property type="entry name" value="Serine protease"/>
    <property type="match status" value="1"/>
</dbReference>
<dbReference type="InterPro" id="IPR041515">
    <property type="entry name" value="PPAF-2-like_Clip"/>
</dbReference>
<dbReference type="InterPro" id="IPR001314">
    <property type="entry name" value="Peptidase_S1A"/>
</dbReference>
<dbReference type="CDD" id="cd00190">
    <property type="entry name" value="Tryp_SPc"/>
    <property type="match status" value="1"/>
</dbReference>
<comment type="caution">
    <text evidence="6">The sequence shown here is derived from an EMBL/GenBank/DDBJ whole genome shotgun (WGS) entry which is preliminary data.</text>
</comment>
<dbReference type="Gene3D" id="2.40.10.10">
    <property type="entry name" value="Trypsin-like serine proteases"/>
    <property type="match status" value="1"/>
</dbReference>
<evidence type="ECO:0000256" key="1">
    <source>
        <dbReference type="ARBA" id="ARBA00004613"/>
    </source>
</evidence>
<dbReference type="Pfam" id="PF18322">
    <property type="entry name" value="CLIP_1"/>
    <property type="match status" value="1"/>
</dbReference>
<evidence type="ECO:0000256" key="4">
    <source>
        <dbReference type="SAM" id="MobiDB-lite"/>
    </source>
</evidence>
<dbReference type="GO" id="GO:0006508">
    <property type="term" value="P:proteolysis"/>
    <property type="evidence" value="ECO:0007669"/>
    <property type="project" value="InterPro"/>
</dbReference>
<dbReference type="InterPro" id="IPR043504">
    <property type="entry name" value="Peptidase_S1_PA_chymotrypsin"/>
</dbReference>
<dbReference type="AlphaFoldDB" id="A0A5N5T078"/>
<dbReference type="PANTHER" id="PTHR24258">
    <property type="entry name" value="SERINE PROTEASE-RELATED"/>
    <property type="match status" value="1"/>
</dbReference>
<reference evidence="6 7" key="1">
    <citation type="journal article" date="2019" name="PLoS Biol.">
        <title>Sex chromosomes control vertical transmission of feminizing Wolbachia symbionts in an isopod.</title>
        <authorList>
            <person name="Becking T."/>
            <person name="Chebbi M.A."/>
            <person name="Giraud I."/>
            <person name="Moumen B."/>
            <person name="Laverre T."/>
            <person name="Caubet Y."/>
            <person name="Peccoud J."/>
            <person name="Gilbert C."/>
            <person name="Cordaux R."/>
        </authorList>
    </citation>
    <scope>NUCLEOTIDE SEQUENCE [LARGE SCALE GENOMIC DNA]</scope>
    <source>
        <strain evidence="6">ANa2</strain>
        <tissue evidence="6">Whole body excluding digestive tract and cuticle</tissue>
    </source>
</reference>